<evidence type="ECO:0000256" key="1">
    <source>
        <dbReference type="SAM" id="SignalP"/>
    </source>
</evidence>
<sequence>MKYSVLAAMLALGCGQAVQADTGTSAPAAFMDQFSVHGTLTLSSDYRSRGFSKSSHKPSVQGGMILAHQSGAYLMLWGASATTPNGGSMEADAIVGYTWRIDEKNSLDFFYADVNYSGGDFSPNGKSADFGEYGVMYKRTGTLVAQDNLSAAVYYSPEYLFGSGNEYYFSGEYSFPVVENVRLFGSAGYTKQDSVAEFQLGSVPDGKKDNYFDYKVGVRGDYKGVTTELAWVGNNIDSQFDMYDDRLYVSVTKNF</sequence>
<dbReference type="RefSeq" id="WP_283266984.1">
    <property type="nucleotide sequence ID" value="NZ_CP125669.1"/>
</dbReference>
<protein>
    <submittedName>
        <fullName evidence="2">TorF family putative porin</fullName>
    </submittedName>
</protein>
<dbReference type="EMBL" id="CP125669">
    <property type="protein sequence ID" value="WHP05442.1"/>
    <property type="molecule type" value="Genomic_DNA"/>
</dbReference>
<organism evidence="2 3">
    <name type="scientific">Acinetobacter corruptisaponis</name>
    <dbReference type="NCBI Taxonomy" id="3045147"/>
    <lineage>
        <taxon>Bacteria</taxon>
        <taxon>Pseudomonadati</taxon>
        <taxon>Pseudomonadota</taxon>
        <taxon>Gammaproteobacteria</taxon>
        <taxon>Moraxellales</taxon>
        <taxon>Moraxellaceae</taxon>
        <taxon>Acinetobacter</taxon>
    </lineage>
</organism>
<evidence type="ECO:0000313" key="2">
    <source>
        <dbReference type="EMBL" id="WHP05442.1"/>
    </source>
</evidence>
<feature type="chain" id="PRO_5047391684" evidence="1">
    <location>
        <begin position="21"/>
        <end position="255"/>
    </location>
</feature>
<dbReference type="InterPro" id="IPR010239">
    <property type="entry name" value="CHP02001"/>
</dbReference>
<proteinExistence type="predicted"/>
<feature type="signal peptide" evidence="1">
    <location>
        <begin position="1"/>
        <end position="20"/>
    </location>
</feature>
<dbReference type="NCBIfam" id="TIGR02001">
    <property type="entry name" value="gcw_chp"/>
    <property type="match status" value="1"/>
</dbReference>
<keyword evidence="1" id="KW-0732">Signal</keyword>
<gene>
    <name evidence="2" type="ORF">QLH32_15740</name>
</gene>
<dbReference type="Proteomes" id="UP001229836">
    <property type="component" value="Chromosome"/>
</dbReference>
<reference evidence="2 3" key="1">
    <citation type="submission" date="2023-05" db="EMBL/GenBank/DDBJ databases">
        <title>The complete genome of Acinetobacter sp. nov KCTC 92772.</title>
        <authorList>
            <person name="Zhou G."/>
        </authorList>
    </citation>
    <scope>NUCLEOTIDE SEQUENCE [LARGE SCALE GENOMIC DNA]</scope>
    <source>
        <strain evidence="2 3">KCTC 92772</strain>
    </source>
</reference>
<evidence type="ECO:0000313" key="3">
    <source>
        <dbReference type="Proteomes" id="UP001229836"/>
    </source>
</evidence>
<keyword evidence="3" id="KW-1185">Reference proteome</keyword>
<accession>A0ABY8S3M5</accession>
<dbReference type="Pfam" id="PF09694">
    <property type="entry name" value="Gcw_chp"/>
    <property type="match status" value="1"/>
</dbReference>
<name>A0ABY8S3M5_9GAMM</name>